<dbReference type="NCBIfam" id="NF004344">
    <property type="entry name" value="PRK05724.1"/>
    <property type="match status" value="1"/>
</dbReference>
<evidence type="ECO:0000313" key="13">
    <source>
        <dbReference type="Proteomes" id="UP001195483"/>
    </source>
</evidence>
<dbReference type="GO" id="GO:0006633">
    <property type="term" value="P:fatty acid biosynthetic process"/>
    <property type="evidence" value="ECO:0007669"/>
    <property type="project" value="UniProtKB-KW"/>
</dbReference>
<proteinExistence type="inferred from homology"/>
<evidence type="ECO:0000256" key="10">
    <source>
        <dbReference type="ARBA" id="ARBA00049152"/>
    </source>
</evidence>
<reference evidence="12" key="3">
    <citation type="submission" date="2023-05" db="EMBL/GenBank/DDBJ databases">
        <authorList>
            <person name="Smith C.H."/>
        </authorList>
    </citation>
    <scope>NUCLEOTIDE SEQUENCE</scope>
    <source>
        <strain evidence="12">CHS0354</strain>
        <tissue evidence="12">Mantle</tissue>
    </source>
</reference>
<reference evidence="12" key="1">
    <citation type="journal article" date="2021" name="Genome Biol. Evol.">
        <title>A High-Quality Reference Genome for a Parasitic Bivalve with Doubly Uniparental Inheritance (Bivalvia: Unionida).</title>
        <authorList>
            <person name="Smith C.H."/>
        </authorList>
    </citation>
    <scope>NUCLEOTIDE SEQUENCE</scope>
    <source>
        <strain evidence="12">CHS0354</strain>
    </source>
</reference>
<evidence type="ECO:0000313" key="12">
    <source>
        <dbReference type="EMBL" id="KAK3582452.1"/>
    </source>
</evidence>
<dbReference type="Pfam" id="PF03255">
    <property type="entry name" value="ACCA"/>
    <property type="match status" value="1"/>
</dbReference>
<keyword evidence="13" id="KW-1185">Reference proteome</keyword>
<keyword evidence="5" id="KW-0547">Nucleotide-binding</keyword>
<evidence type="ECO:0000256" key="9">
    <source>
        <dbReference type="ARBA" id="ARBA00023160"/>
    </source>
</evidence>
<dbReference type="SUPFAM" id="SSF52096">
    <property type="entry name" value="ClpP/crotonase"/>
    <property type="match status" value="1"/>
</dbReference>
<organism evidence="12 13">
    <name type="scientific">Potamilus streckersoni</name>
    <dbReference type="NCBI Taxonomy" id="2493646"/>
    <lineage>
        <taxon>Eukaryota</taxon>
        <taxon>Metazoa</taxon>
        <taxon>Spiralia</taxon>
        <taxon>Lophotrochozoa</taxon>
        <taxon>Mollusca</taxon>
        <taxon>Bivalvia</taxon>
        <taxon>Autobranchia</taxon>
        <taxon>Heteroconchia</taxon>
        <taxon>Palaeoheterodonta</taxon>
        <taxon>Unionida</taxon>
        <taxon>Unionoidea</taxon>
        <taxon>Unionidae</taxon>
        <taxon>Ambleminae</taxon>
        <taxon>Lampsilini</taxon>
        <taxon>Potamilus</taxon>
    </lineage>
</organism>
<evidence type="ECO:0000256" key="4">
    <source>
        <dbReference type="ARBA" id="ARBA00022679"/>
    </source>
</evidence>
<comment type="caution">
    <text evidence="12">The sequence shown here is derived from an EMBL/GenBank/DDBJ whole genome shotgun (WGS) entry which is preliminary data.</text>
</comment>
<sequence length="334" mass="37142">MTGKKNILAFERPIVELEKKIEEIRKLATDQVTTGNVNGAEDLNSQIDKFEQKLVVLQKSIYENITRWERIQIARHPDRPCTLDYIELMTENFLELRGDRLYADDKAIVGGFARLSNSKGFYETVMIIGHQKGKDTKSNIYRNFGMAEPEGYRKAVRLMKLAEKFGKPVITLIDTPGASPGLGAEERGQAEAIAKSMYEMSCLRVPIICIIIGEGASGGAIGIGVGDKILMLENSWYSVISPESCSSILWRNWDHKATAAEALKLSAIDLIKNKVIDEVIPEPLGGAHVNPKIIASTLKKSIIKNLIGLQKYSTEKLVDRRVSKFGAMGEFELI</sequence>
<dbReference type="GO" id="GO:0009317">
    <property type="term" value="C:acetyl-CoA carboxylase complex"/>
    <property type="evidence" value="ECO:0007669"/>
    <property type="project" value="InterPro"/>
</dbReference>
<dbReference type="InterPro" id="IPR001095">
    <property type="entry name" value="Acetyl_CoA_COase_a_su"/>
</dbReference>
<reference evidence="12" key="2">
    <citation type="journal article" date="2021" name="Genome Biol. Evol.">
        <title>Developing a high-quality reference genome for a parasitic bivalve with doubly uniparental inheritance (Bivalvia: Unionida).</title>
        <authorList>
            <person name="Smith C.H."/>
        </authorList>
    </citation>
    <scope>NUCLEOTIDE SEQUENCE</scope>
    <source>
        <strain evidence="12">CHS0354</strain>
        <tissue evidence="12">Mantle</tissue>
    </source>
</reference>
<keyword evidence="9" id="KW-0275">Fatty acid biosynthesis</keyword>
<dbReference type="HAMAP" id="MF_00823">
    <property type="entry name" value="AcetylCoA_CT_alpha"/>
    <property type="match status" value="1"/>
</dbReference>
<dbReference type="GO" id="GO:0005524">
    <property type="term" value="F:ATP binding"/>
    <property type="evidence" value="ECO:0007669"/>
    <property type="project" value="UniProtKB-KW"/>
</dbReference>
<dbReference type="Proteomes" id="UP001195483">
    <property type="component" value="Unassembled WGS sequence"/>
</dbReference>
<evidence type="ECO:0000256" key="6">
    <source>
        <dbReference type="ARBA" id="ARBA00022832"/>
    </source>
</evidence>
<gene>
    <name evidence="12" type="ORF">CHS0354_023998</name>
</gene>
<dbReference type="InterPro" id="IPR011763">
    <property type="entry name" value="COA_CT_C"/>
</dbReference>
<dbReference type="PANTHER" id="PTHR42853:SF3">
    <property type="entry name" value="ACETYL-COENZYME A CARBOXYLASE CARBOXYL TRANSFERASE SUBUNIT ALPHA, CHLOROPLASTIC"/>
    <property type="match status" value="1"/>
</dbReference>
<dbReference type="AlphaFoldDB" id="A0AAE0VMM9"/>
<dbReference type="PRINTS" id="PR01069">
    <property type="entry name" value="ACCCTRFRASEA"/>
</dbReference>
<accession>A0AAE0VMM9</accession>
<keyword evidence="4" id="KW-0808">Transferase</keyword>
<dbReference type="GO" id="GO:0016743">
    <property type="term" value="F:carboxyl- or carbamoyltransferase activity"/>
    <property type="evidence" value="ECO:0007669"/>
    <property type="project" value="InterPro"/>
</dbReference>
<keyword evidence="7" id="KW-0067">ATP-binding</keyword>
<evidence type="ECO:0000256" key="7">
    <source>
        <dbReference type="ARBA" id="ARBA00022840"/>
    </source>
</evidence>
<evidence type="ECO:0000256" key="1">
    <source>
        <dbReference type="ARBA" id="ARBA00004956"/>
    </source>
</evidence>
<dbReference type="PROSITE" id="PS50989">
    <property type="entry name" value="COA_CT_CTER"/>
    <property type="match status" value="1"/>
</dbReference>
<dbReference type="EC" id="2.1.3.15" evidence="2"/>
<name>A0AAE0VMM9_9BIVA</name>
<keyword evidence="3" id="KW-0444">Lipid biosynthesis</keyword>
<comment type="pathway">
    <text evidence="1">Lipid metabolism; malonyl-CoA biosynthesis; malonyl-CoA from acetyl-CoA: step 1/1.</text>
</comment>
<evidence type="ECO:0000256" key="3">
    <source>
        <dbReference type="ARBA" id="ARBA00022516"/>
    </source>
</evidence>
<evidence type="ECO:0000256" key="2">
    <source>
        <dbReference type="ARBA" id="ARBA00011883"/>
    </source>
</evidence>
<dbReference type="PANTHER" id="PTHR42853">
    <property type="entry name" value="ACETYL-COENZYME A CARBOXYLASE CARBOXYL TRANSFERASE SUBUNIT ALPHA"/>
    <property type="match status" value="1"/>
</dbReference>
<evidence type="ECO:0000256" key="5">
    <source>
        <dbReference type="ARBA" id="ARBA00022741"/>
    </source>
</evidence>
<dbReference type="EMBL" id="JAEAOA010001427">
    <property type="protein sequence ID" value="KAK3582452.1"/>
    <property type="molecule type" value="Genomic_DNA"/>
</dbReference>
<dbReference type="NCBIfam" id="NF041504">
    <property type="entry name" value="AccA_sub"/>
    <property type="match status" value="1"/>
</dbReference>
<dbReference type="Gene3D" id="3.90.226.10">
    <property type="entry name" value="2-enoyl-CoA Hydratase, Chain A, domain 1"/>
    <property type="match status" value="1"/>
</dbReference>
<keyword evidence="8" id="KW-0443">Lipid metabolism</keyword>
<keyword evidence="6" id="KW-0276">Fatty acid metabolism</keyword>
<protein>
    <recommendedName>
        <fullName evidence="2">acetyl-CoA carboxytransferase</fullName>
        <ecNumber evidence="2">2.1.3.15</ecNumber>
    </recommendedName>
</protein>
<dbReference type="GO" id="GO:0003989">
    <property type="term" value="F:acetyl-CoA carboxylase activity"/>
    <property type="evidence" value="ECO:0007669"/>
    <property type="project" value="InterPro"/>
</dbReference>
<evidence type="ECO:0000259" key="11">
    <source>
        <dbReference type="PROSITE" id="PS50989"/>
    </source>
</evidence>
<feature type="domain" description="CoA carboxyltransferase C-terminal" evidence="11">
    <location>
        <begin position="42"/>
        <end position="308"/>
    </location>
</feature>
<comment type="catalytic activity">
    <reaction evidence="10">
        <text>N(6)-carboxybiotinyl-L-lysyl-[protein] + acetyl-CoA = N(6)-biotinyl-L-lysyl-[protein] + malonyl-CoA</text>
        <dbReference type="Rhea" id="RHEA:54728"/>
        <dbReference type="Rhea" id="RHEA-COMP:10505"/>
        <dbReference type="Rhea" id="RHEA-COMP:10506"/>
        <dbReference type="ChEBI" id="CHEBI:57288"/>
        <dbReference type="ChEBI" id="CHEBI:57384"/>
        <dbReference type="ChEBI" id="CHEBI:83144"/>
        <dbReference type="ChEBI" id="CHEBI:83145"/>
        <dbReference type="EC" id="2.1.3.15"/>
    </reaction>
</comment>
<dbReference type="NCBIfam" id="TIGR00513">
    <property type="entry name" value="accA"/>
    <property type="match status" value="1"/>
</dbReference>
<evidence type="ECO:0000256" key="8">
    <source>
        <dbReference type="ARBA" id="ARBA00023098"/>
    </source>
</evidence>
<dbReference type="InterPro" id="IPR029045">
    <property type="entry name" value="ClpP/crotonase-like_dom_sf"/>
</dbReference>